<evidence type="ECO:0000313" key="3">
    <source>
        <dbReference type="Proteomes" id="UP000002497"/>
    </source>
</evidence>
<dbReference type="Proteomes" id="UP000002497">
    <property type="component" value="Unassembled WGS sequence"/>
</dbReference>
<dbReference type="HOGENOM" id="CLU_1825119_0_0_1"/>
<accession>E9CVC3</accession>
<keyword evidence="3" id="KW-1185">Reference proteome</keyword>
<dbReference type="EMBL" id="GL636487">
    <property type="protein sequence ID" value="EFW21261.1"/>
    <property type="molecule type" value="Genomic_DNA"/>
</dbReference>
<name>E9CVC3_COCPS</name>
<evidence type="ECO:0000313" key="2">
    <source>
        <dbReference type="EMBL" id="EFW21261.1"/>
    </source>
</evidence>
<dbReference type="VEuPathDB" id="FungiDB:CPSG_01418"/>
<organism evidence="3">
    <name type="scientific">Coccidioides posadasii (strain RMSCC 757 / Silveira)</name>
    <name type="common">Valley fever fungus</name>
    <dbReference type="NCBI Taxonomy" id="443226"/>
    <lineage>
        <taxon>Eukaryota</taxon>
        <taxon>Fungi</taxon>
        <taxon>Dikarya</taxon>
        <taxon>Ascomycota</taxon>
        <taxon>Pezizomycotina</taxon>
        <taxon>Eurotiomycetes</taxon>
        <taxon>Eurotiomycetidae</taxon>
        <taxon>Onygenales</taxon>
        <taxon>Onygenaceae</taxon>
        <taxon>Coccidioides</taxon>
    </lineage>
</organism>
<reference evidence="3" key="1">
    <citation type="journal article" date="2010" name="Genome Res.">
        <title>Population genomic sequencing of Coccidioides fungi reveals recent hybridization and transposon control.</title>
        <authorList>
            <person name="Neafsey D.E."/>
            <person name="Barker B.M."/>
            <person name="Sharpton T.J."/>
            <person name="Stajich J.E."/>
            <person name="Park D.J."/>
            <person name="Whiston E."/>
            <person name="Hung C.-Y."/>
            <person name="McMahan C."/>
            <person name="White J."/>
            <person name="Sykes S."/>
            <person name="Heiman D."/>
            <person name="Young S."/>
            <person name="Zeng Q."/>
            <person name="Abouelleil A."/>
            <person name="Aftuck L."/>
            <person name="Bessette D."/>
            <person name="Brown A."/>
            <person name="FitzGerald M."/>
            <person name="Lui A."/>
            <person name="Macdonald J.P."/>
            <person name="Priest M."/>
            <person name="Orbach M.J."/>
            <person name="Galgiani J.N."/>
            <person name="Kirkland T.N."/>
            <person name="Cole G.T."/>
            <person name="Birren B.W."/>
            <person name="Henn M.R."/>
            <person name="Taylor J.W."/>
            <person name="Rounsley S.D."/>
        </authorList>
    </citation>
    <scope>NUCLEOTIDE SEQUENCE [LARGE SCALE GENOMIC DNA]</scope>
    <source>
        <strain evidence="3">RMSCC 757 / Silveira</strain>
    </source>
</reference>
<evidence type="ECO:0000256" key="1">
    <source>
        <dbReference type="SAM" id="MobiDB-lite"/>
    </source>
</evidence>
<reference evidence="3" key="2">
    <citation type="submission" date="2010-03" db="EMBL/GenBank/DDBJ databases">
        <title>The genome sequence of Coccidioides posadasii strain Silveira.</title>
        <authorList>
            <consortium name="The Broad Institute Genome Sequencing Center for Infectious Disease"/>
            <person name="Neafsey D."/>
            <person name="Orbach M."/>
            <person name="Henn M.R."/>
            <person name="Cole G.T."/>
            <person name="Galgiani J."/>
            <person name="Gardner M.J."/>
            <person name="Kirkland T.N."/>
            <person name="Taylor J.W."/>
            <person name="Young S.K."/>
            <person name="Zeng Q."/>
            <person name="Koehrsen M."/>
            <person name="Alvarado L."/>
            <person name="Berlin A."/>
            <person name="Borenstein D."/>
            <person name="Chapman S.B."/>
            <person name="Chen Z."/>
            <person name="Engels R."/>
            <person name="Freedman E."/>
            <person name="Gellesch M."/>
            <person name="Goldberg J."/>
            <person name="Griggs A."/>
            <person name="Gujja S."/>
            <person name="Heilman E."/>
            <person name="Heiman D."/>
            <person name="Howarth C."/>
            <person name="Jen D."/>
            <person name="Larson L."/>
            <person name="Mehta T."/>
            <person name="Neiman D."/>
            <person name="Park D."/>
            <person name="Pearson M."/>
            <person name="Richards J."/>
            <person name="Roberts A."/>
            <person name="Saif S."/>
            <person name="Shea T."/>
            <person name="Shenoy N."/>
            <person name="Sisk P."/>
            <person name="Stolte C."/>
            <person name="Sykes S."/>
            <person name="Walk T."/>
            <person name="White J."/>
            <person name="Yandava C."/>
            <person name="Haas B."/>
            <person name="Nusbaum C."/>
            <person name="Birren B."/>
        </authorList>
    </citation>
    <scope>NUCLEOTIDE SEQUENCE [LARGE SCALE GENOMIC DNA]</scope>
    <source>
        <strain evidence="3">RMSCC 757 / Silveira</strain>
    </source>
</reference>
<feature type="compositionally biased region" description="Polar residues" evidence="1">
    <location>
        <begin position="7"/>
        <end position="17"/>
    </location>
</feature>
<proteinExistence type="predicted"/>
<dbReference type="AlphaFoldDB" id="E9CVC3"/>
<protein>
    <submittedName>
        <fullName evidence="2">Predicted protein</fullName>
    </submittedName>
</protein>
<gene>
    <name evidence="2" type="ORF">CPSG_01418</name>
</gene>
<feature type="region of interest" description="Disordered" evidence="1">
    <location>
        <begin position="1"/>
        <end position="25"/>
    </location>
</feature>
<sequence>MARRGHTSFNCAATNGSPAKHQTAHRRSALQRESWVFCLLIWQLVISTSKENISKLRVKRKSPLLELSDILFQNFSPQRQSRIKDRSASRKSLCISEADIAKAQNLTHPTVHPSSVEVRPVHGTFRSSVSATKVRAEAFHE</sequence>